<feature type="domain" description="GH18" evidence="1">
    <location>
        <begin position="115"/>
        <end position="298"/>
    </location>
</feature>
<protein>
    <submittedName>
        <fullName evidence="2">Glycoside hydrolase</fullName>
    </submittedName>
</protein>
<dbReference type="GO" id="GO:0005975">
    <property type="term" value="P:carbohydrate metabolic process"/>
    <property type="evidence" value="ECO:0007669"/>
    <property type="project" value="InterPro"/>
</dbReference>
<gene>
    <name evidence="2" type="ORF">Hyperionvirus35_2</name>
</gene>
<sequence>MKEKEIIKEVKKIDRLYENILSKGHEKRHRKKTHKYDCPEPFDRRTITTILPKKVICIDEKLNWGNPPSSILKAIDDGYNVINLGFYLDAGRGPSNMALIWKNFTKELRDALLAYAHSKKAVIMVSVGGPTSTTIYTSNPEAFATEVTIFANEYNLDGIDYMLNRIETGFMYGSIKVIDWTKLLNNKSREILGSNKLLTHTPEALYFGQIGSTTSWAGTSGGYTSVYDNNKTIDWFNIQFYNKASSAYNIYTTLFNESDGYALGTSLTEIASYGIPLEKLIVGKPLSPSNTANNGYITPNNLRNYFIQAQNNLGWNAGVMFFQWNETHEPKIALDTIYPPILKN</sequence>
<evidence type="ECO:0000259" key="1">
    <source>
        <dbReference type="Pfam" id="PF00704"/>
    </source>
</evidence>
<dbReference type="GO" id="GO:0016787">
    <property type="term" value="F:hydrolase activity"/>
    <property type="evidence" value="ECO:0007669"/>
    <property type="project" value="UniProtKB-KW"/>
</dbReference>
<dbReference type="InterPro" id="IPR001223">
    <property type="entry name" value="Glyco_hydro18_cat"/>
</dbReference>
<reference evidence="2" key="1">
    <citation type="submission" date="2018-10" db="EMBL/GenBank/DDBJ databases">
        <title>Hidden diversity of soil giant viruses.</title>
        <authorList>
            <person name="Schulz F."/>
            <person name="Alteio L."/>
            <person name="Goudeau D."/>
            <person name="Ryan E.M."/>
            <person name="Malmstrom R.R."/>
            <person name="Blanchard J."/>
            <person name="Woyke T."/>
        </authorList>
    </citation>
    <scope>NUCLEOTIDE SEQUENCE</scope>
    <source>
        <strain evidence="2">HYV1</strain>
    </source>
</reference>
<dbReference type="Gene3D" id="3.20.20.80">
    <property type="entry name" value="Glycosidases"/>
    <property type="match status" value="1"/>
</dbReference>
<organism evidence="2">
    <name type="scientific">Hyperionvirus sp</name>
    <dbReference type="NCBI Taxonomy" id="2487770"/>
    <lineage>
        <taxon>Viruses</taxon>
        <taxon>Varidnaviria</taxon>
        <taxon>Bamfordvirae</taxon>
        <taxon>Nucleocytoviricota</taxon>
        <taxon>Megaviricetes</taxon>
        <taxon>Imitervirales</taxon>
        <taxon>Mimiviridae</taxon>
        <taxon>Klosneuvirinae</taxon>
    </lineage>
</organism>
<dbReference type="InterPro" id="IPR017853">
    <property type="entry name" value="GH"/>
</dbReference>
<dbReference type="EMBL" id="MK072417">
    <property type="protein sequence ID" value="AYV84706.1"/>
    <property type="molecule type" value="Genomic_DNA"/>
</dbReference>
<evidence type="ECO:0000313" key="2">
    <source>
        <dbReference type="EMBL" id="AYV84706.1"/>
    </source>
</evidence>
<dbReference type="SUPFAM" id="SSF51445">
    <property type="entry name" value="(Trans)glycosidases"/>
    <property type="match status" value="1"/>
</dbReference>
<name>A0A3G5ABW9_9VIRU</name>
<accession>A0A3G5ABW9</accession>
<keyword evidence="2" id="KW-0378">Hydrolase</keyword>
<proteinExistence type="predicted"/>
<dbReference type="Pfam" id="PF00704">
    <property type="entry name" value="Glyco_hydro_18"/>
    <property type="match status" value="1"/>
</dbReference>